<gene>
    <name evidence="2" type="ORF">MONAX_5E043557</name>
</gene>
<dbReference type="InterPro" id="IPR050657">
    <property type="entry name" value="Ankyrin_repeat_domain"/>
</dbReference>
<accession>A0A5E4DDS7</accession>
<comment type="caution">
    <text evidence="2">The sequence shown here is derived from an EMBL/GenBank/DDBJ whole genome shotgun (WGS) entry which is preliminary data.</text>
</comment>
<dbReference type="PROSITE" id="PS50088">
    <property type="entry name" value="ANK_REPEAT"/>
    <property type="match status" value="2"/>
</dbReference>
<evidence type="ECO:0000256" key="1">
    <source>
        <dbReference type="PROSITE-ProRule" id="PRU00023"/>
    </source>
</evidence>
<feature type="non-terminal residue" evidence="2">
    <location>
        <position position="1"/>
    </location>
</feature>
<keyword evidence="1" id="KW-0040">ANK repeat</keyword>
<feature type="non-terminal residue" evidence="2">
    <location>
        <position position="58"/>
    </location>
</feature>
<dbReference type="PROSITE" id="PS50297">
    <property type="entry name" value="ANK_REP_REGION"/>
    <property type="match status" value="1"/>
</dbReference>
<proteinExistence type="predicted"/>
<feature type="repeat" description="ANK" evidence="1">
    <location>
        <begin position="1"/>
        <end position="25"/>
    </location>
</feature>
<dbReference type="EMBL" id="CABDUW010014124">
    <property type="protein sequence ID" value="VTJ92145.1"/>
    <property type="molecule type" value="Genomic_DNA"/>
</dbReference>
<dbReference type="Proteomes" id="UP000335636">
    <property type="component" value="Unassembled WGS sequence"/>
</dbReference>
<dbReference type="SMART" id="SM00248">
    <property type="entry name" value="ANK"/>
    <property type="match status" value="1"/>
</dbReference>
<protein>
    <submittedName>
        <fullName evidence="2">Uncharacterized protein</fullName>
    </submittedName>
</protein>
<reference evidence="2" key="1">
    <citation type="submission" date="2019-04" db="EMBL/GenBank/DDBJ databases">
        <authorList>
            <person name="Alioto T."/>
            <person name="Alioto T."/>
        </authorList>
    </citation>
    <scope>NUCLEOTIDE SEQUENCE [LARGE SCALE GENOMIC DNA]</scope>
</reference>
<evidence type="ECO:0000313" key="3">
    <source>
        <dbReference type="Proteomes" id="UP000335636"/>
    </source>
</evidence>
<dbReference type="PANTHER" id="PTHR24147">
    <property type="entry name" value="ANKYRIN REPEAT DOMAIN 36-RELATED"/>
    <property type="match status" value="1"/>
</dbReference>
<keyword evidence="3" id="KW-1185">Reference proteome</keyword>
<dbReference type="AlphaFoldDB" id="A0A5E4DDS7"/>
<dbReference type="SUPFAM" id="SSF48403">
    <property type="entry name" value="Ankyrin repeat"/>
    <property type="match status" value="1"/>
</dbReference>
<feature type="repeat" description="ANK" evidence="1">
    <location>
        <begin position="26"/>
        <end position="58"/>
    </location>
</feature>
<dbReference type="PANTHER" id="PTHR24147:SF53">
    <property type="entry name" value="ANKYRIN REPEAT DOMAIN 26"/>
    <property type="match status" value="1"/>
</dbReference>
<name>A0A5E4DDS7_MARMO</name>
<dbReference type="Gene3D" id="1.25.40.20">
    <property type="entry name" value="Ankyrin repeat-containing domain"/>
    <property type="match status" value="1"/>
</dbReference>
<sequence length="58" mass="6230">AIQQQEEECATILLENGADVNVQDPNGGTPLHYAICTNNTSVVAKLLLHNANIEAQNK</sequence>
<organism evidence="2 3">
    <name type="scientific">Marmota monax</name>
    <name type="common">Woodchuck</name>
    <dbReference type="NCBI Taxonomy" id="9995"/>
    <lineage>
        <taxon>Eukaryota</taxon>
        <taxon>Metazoa</taxon>
        <taxon>Chordata</taxon>
        <taxon>Craniata</taxon>
        <taxon>Vertebrata</taxon>
        <taxon>Euteleostomi</taxon>
        <taxon>Mammalia</taxon>
        <taxon>Eutheria</taxon>
        <taxon>Euarchontoglires</taxon>
        <taxon>Glires</taxon>
        <taxon>Rodentia</taxon>
        <taxon>Sciuromorpha</taxon>
        <taxon>Sciuridae</taxon>
        <taxon>Xerinae</taxon>
        <taxon>Marmotini</taxon>
        <taxon>Marmota</taxon>
    </lineage>
</organism>
<dbReference type="Pfam" id="PF12796">
    <property type="entry name" value="Ank_2"/>
    <property type="match status" value="1"/>
</dbReference>
<evidence type="ECO:0000313" key="2">
    <source>
        <dbReference type="EMBL" id="VTJ92145.1"/>
    </source>
</evidence>
<dbReference type="InterPro" id="IPR002110">
    <property type="entry name" value="Ankyrin_rpt"/>
</dbReference>
<dbReference type="InterPro" id="IPR036770">
    <property type="entry name" value="Ankyrin_rpt-contain_sf"/>
</dbReference>